<evidence type="ECO:0000313" key="2">
    <source>
        <dbReference type="Proteomes" id="UP001152531"/>
    </source>
</evidence>
<proteinExistence type="predicted"/>
<protein>
    <submittedName>
        <fullName evidence="1">Uncharacterized protein</fullName>
    </submittedName>
</protein>
<sequence>MMGRLINLSLLVLAISMITPNNPFKTAGAFSIIGYLVTVTIIPRVGNSFIKIGLKGRDMSKSGNPPEIPETMGVVSAITYLFLMFGMIPFVFFKYLVSYSNLANDAYQTNNYLEQYESIDDTKLFPHNKLSQYLSAIICLQGTILLGLFDDLFDIRWRHKFFLPAVASLPLLIVYYVDFSVTSIVIPSFVTSHIPFGLGDVLLSILNEVVRLGNHAATYVTGLSFNTLSTDFLVPKDDPKLLDLGIFYYIYMSAISIFCPNSINILAGINGLEVGQSVVLSIIFLLNDFCYLFTLDSNSAAYDSHLFSMIFLVPFLGVSLGLLRFNWFPSKVFVGDTYCYFSGMVFAQVGILGHFSKTLLIFFLPQIINFIYSVPQLFHIVPCPRHRLPKYNAKDNLMYPSYGEISALSGKKLASATFLLKTFSFFKFIDLKKDPQGNITEFSNMTIINLNLVWFGPLREDTLCMLILSQQLVLGVTMILVRHTIGPWLFGYDNLTFRIK</sequence>
<reference evidence="1" key="1">
    <citation type="submission" date="2022-06" db="EMBL/GenBank/DDBJ databases">
        <authorList>
            <person name="Legras J.-L."/>
            <person name="Devillers H."/>
            <person name="Grondin C."/>
        </authorList>
    </citation>
    <scope>NUCLEOTIDE SEQUENCE</scope>
    <source>
        <strain evidence="1">CLIB 1444</strain>
    </source>
</reference>
<gene>
    <name evidence="1" type="ORF">CLIB1444_17S01024</name>
</gene>
<keyword evidence="2" id="KW-1185">Reference proteome</keyword>
<dbReference type="EMBL" id="CALSDN010000017">
    <property type="protein sequence ID" value="CAH6723623.1"/>
    <property type="molecule type" value="Genomic_DNA"/>
</dbReference>
<accession>A0ACA9YFT3</accession>
<evidence type="ECO:0000313" key="1">
    <source>
        <dbReference type="EMBL" id="CAH6723623.1"/>
    </source>
</evidence>
<dbReference type="Proteomes" id="UP001152531">
    <property type="component" value="Unassembled WGS sequence"/>
</dbReference>
<comment type="caution">
    <text evidence="1">The sequence shown here is derived from an EMBL/GenBank/DDBJ whole genome shotgun (WGS) entry which is preliminary data.</text>
</comment>
<organism evidence="1 2">
    <name type="scientific">[Candida] jaroonii</name>
    <dbReference type="NCBI Taxonomy" id="467808"/>
    <lineage>
        <taxon>Eukaryota</taxon>
        <taxon>Fungi</taxon>
        <taxon>Dikarya</taxon>
        <taxon>Ascomycota</taxon>
        <taxon>Saccharomycotina</taxon>
        <taxon>Pichiomycetes</taxon>
        <taxon>Debaryomycetaceae</taxon>
        <taxon>Yamadazyma</taxon>
    </lineage>
</organism>
<name>A0ACA9YFT3_9ASCO</name>